<evidence type="ECO:0000256" key="13">
    <source>
        <dbReference type="HAMAP-Rule" id="MF_00969"/>
    </source>
</evidence>
<evidence type="ECO:0000256" key="7">
    <source>
        <dbReference type="ARBA" id="ARBA00022840"/>
    </source>
</evidence>
<dbReference type="SMART" id="SM00487">
    <property type="entry name" value="DEXDc"/>
    <property type="match status" value="1"/>
</dbReference>
<dbReference type="InterPro" id="IPR005118">
    <property type="entry name" value="TRCF_C"/>
</dbReference>
<dbReference type="InterPro" id="IPR004576">
    <property type="entry name" value="Mfd"/>
</dbReference>
<evidence type="ECO:0000256" key="12">
    <source>
        <dbReference type="ARBA" id="ARBA00070128"/>
    </source>
</evidence>
<dbReference type="PROSITE" id="PS51192">
    <property type="entry name" value="HELICASE_ATP_BIND_1"/>
    <property type="match status" value="1"/>
</dbReference>
<dbReference type="SMART" id="SM01058">
    <property type="entry name" value="CarD_TRCF"/>
    <property type="match status" value="1"/>
</dbReference>
<dbReference type="Gene3D" id="3.40.50.300">
    <property type="entry name" value="P-loop containing nucleotide triphosphate hydrolases"/>
    <property type="match status" value="2"/>
</dbReference>
<dbReference type="GO" id="GO:0016787">
    <property type="term" value="F:hydrolase activity"/>
    <property type="evidence" value="ECO:0007669"/>
    <property type="project" value="UniProtKB-KW"/>
</dbReference>
<dbReference type="NCBIfam" id="TIGR00580">
    <property type="entry name" value="mfd"/>
    <property type="match status" value="1"/>
</dbReference>
<evidence type="ECO:0000256" key="6">
    <source>
        <dbReference type="ARBA" id="ARBA00022806"/>
    </source>
</evidence>
<dbReference type="Pfam" id="PF21132">
    <property type="entry name" value="MFD_D3"/>
    <property type="match status" value="1"/>
</dbReference>
<feature type="region of interest" description="Disordered" evidence="14">
    <location>
        <begin position="1"/>
        <end position="20"/>
    </location>
</feature>
<proteinExistence type="inferred from homology"/>
<dbReference type="SUPFAM" id="SSF141259">
    <property type="entry name" value="CarD-like"/>
    <property type="match status" value="1"/>
</dbReference>
<dbReference type="FunFam" id="3.40.50.300:FF:000300">
    <property type="entry name" value="Transcription-repair-coupling factor"/>
    <property type="match status" value="1"/>
</dbReference>
<dbReference type="InterPro" id="IPR048635">
    <property type="entry name" value="MFD_D3"/>
</dbReference>
<dbReference type="Pfam" id="PF02559">
    <property type="entry name" value="CarD_TRCF_RID"/>
    <property type="match status" value="1"/>
</dbReference>
<dbReference type="EMBL" id="GU177851">
    <property type="protein sequence ID" value="ADB12538.1"/>
    <property type="molecule type" value="Genomic_DNA"/>
</dbReference>
<dbReference type="HAMAP" id="MF_00969">
    <property type="entry name" value="TRCF"/>
    <property type="match status" value="1"/>
</dbReference>
<keyword evidence="7 13" id="KW-0067">ATP-binding</keyword>
<dbReference type="Gene3D" id="3.40.50.11140">
    <property type="match status" value="1"/>
</dbReference>
<dbReference type="EC" id="3.6.4.-" evidence="13"/>
<dbReference type="Gene3D" id="3.30.2060.10">
    <property type="entry name" value="Penicillin-binding protein 1b domain"/>
    <property type="match status" value="1"/>
</dbReference>
<keyword evidence="5 13" id="KW-0378">Hydrolase</keyword>
<keyword evidence="4 13" id="KW-0227">DNA damage</keyword>
<evidence type="ECO:0000256" key="5">
    <source>
        <dbReference type="ARBA" id="ARBA00022801"/>
    </source>
</evidence>
<dbReference type="GO" id="GO:0006355">
    <property type="term" value="P:regulation of DNA-templated transcription"/>
    <property type="evidence" value="ECO:0007669"/>
    <property type="project" value="UniProtKB-UniRule"/>
</dbReference>
<accession>D2XIS7</accession>
<gene>
    <name evidence="13" type="primary">mfd</name>
</gene>
<dbReference type="AlphaFoldDB" id="D2XIS7"/>
<organism evidence="17">
    <name type="scientific">uncultured bacterium 9F08</name>
    <dbReference type="NCBI Taxonomy" id="697051"/>
    <lineage>
        <taxon>Bacteria</taxon>
        <taxon>environmental samples</taxon>
    </lineage>
</organism>
<evidence type="ECO:0000256" key="9">
    <source>
        <dbReference type="ARBA" id="ARBA00023204"/>
    </source>
</evidence>
<dbReference type="Pfam" id="PF00270">
    <property type="entry name" value="DEAD"/>
    <property type="match status" value="1"/>
</dbReference>
<evidence type="ECO:0000256" key="10">
    <source>
        <dbReference type="ARBA" id="ARBA00061104"/>
    </source>
</evidence>
<evidence type="ECO:0000259" key="16">
    <source>
        <dbReference type="PROSITE" id="PS51194"/>
    </source>
</evidence>
<dbReference type="Pfam" id="PF03461">
    <property type="entry name" value="TRCF"/>
    <property type="match status" value="1"/>
</dbReference>
<reference evidence="17" key="1">
    <citation type="submission" date="2009-11" db="EMBL/GenBank/DDBJ databases">
        <authorList>
            <person name="Rhee S.-K."/>
            <person name="Park S.-J."/>
        </authorList>
    </citation>
    <scope>NUCLEOTIDE SEQUENCE</scope>
</reference>
<dbReference type="NCBIfam" id="NF007966">
    <property type="entry name" value="PRK10689.1"/>
    <property type="match status" value="1"/>
</dbReference>
<dbReference type="GO" id="GO:0003684">
    <property type="term" value="F:damaged DNA binding"/>
    <property type="evidence" value="ECO:0007669"/>
    <property type="project" value="InterPro"/>
</dbReference>
<dbReference type="GO" id="GO:0000716">
    <property type="term" value="P:transcription-coupled nucleotide-excision repair, DNA damage recognition"/>
    <property type="evidence" value="ECO:0007669"/>
    <property type="project" value="UniProtKB-UniRule"/>
</dbReference>
<evidence type="ECO:0000256" key="14">
    <source>
        <dbReference type="SAM" id="MobiDB-lite"/>
    </source>
</evidence>
<keyword evidence="3 13" id="KW-0547">Nucleotide-binding</keyword>
<evidence type="ECO:0000256" key="2">
    <source>
        <dbReference type="ARBA" id="ARBA00022490"/>
    </source>
</evidence>
<dbReference type="Pfam" id="PF17757">
    <property type="entry name" value="UvrB_inter"/>
    <property type="match status" value="1"/>
</dbReference>
<dbReference type="InterPro" id="IPR011545">
    <property type="entry name" value="DEAD/DEAH_box_helicase_dom"/>
</dbReference>
<evidence type="ECO:0000256" key="11">
    <source>
        <dbReference type="ARBA" id="ARBA00061399"/>
    </source>
</evidence>
<keyword evidence="2 13" id="KW-0963">Cytoplasm</keyword>
<dbReference type="PANTHER" id="PTHR47964">
    <property type="entry name" value="ATP-DEPENDENT DNA HELICASE HOMOLOG RECG, CHLOROPLASTIC"/>
    <property type="match status" value="1"/>
</dbReference>
<evidence type="ECO:0000256" key="1">
    <source>
        <dbReference type="ARBA" id="ARBA00004496"/>
    </source>
</evidence>
<feature type="domain" description="Helicase C-terminal" evidence="16">
    <location>
        <begin position="807"/>
        <end position="966"/>
    </location>
</feature>
<comment type="similarity">
    <text evidence="11 13">In the C-terminal section; belongs to the helicase family. RecG subfamily.</text>
</comment>
<dbReference type="SMART" id="SM00490">
    <property type="entry name" value="HELICc"/>
    <property type="match status" value="1"/>
</dbReference>
<dbReference type="FunFam" id="3.40.50.300:FF:000546">
    <property type="entry name" value="Transcription-repair-coupling factor"/>
    <property type="match status" value="1"/>
</dbReference>
<dbReference type="SUPFAM" id="SSF143517">
    <property type="entry name" value="TRCF domain-like"/>
    <property type="match status" value="1"/>
</dbReference>
<dbReference type="InterPro" id="IPR003711">
    <property type="entry name" value="CarD-like/TRCF_RID"/>
</dbReference>
<keyword evidence="9 13" id="KW-0234">DNA repair</keyword>
<evidence type="ECO:0000259" key="15">
    <source>
        <dbReference type="PROSITE" id="PS51192"/>
    </source>
</evidence>
<comment type="function">
    <text evidence="13">Couples transcription and DNA repair by recognizing RNA polymerase (RNAP) stalled at DNA lesions. Mediates ATP-dependent release of RNAP and its truncated transcript from the DNA, and recruitment of nucleotide excision repair machinery to the damaged site.</text>
</comment>
<dbReference type="CDD" id="cd17991">
    <property type="entry name" value="DEXHc_TRCF"/>
    <property type="match status" value="1"/>
</dbReference>
<name>D2XIS7_9BACT</name>
<dbReference type="Gene3D" id="2.40.10.170">
    <property type="match status" value="1"/>
</dbReference>
<keyword evidence="6" id="KW-0347">Helicase</keyword>
<dbReference type="PANTHER" id="PTHR47964:SF1">
    <property type="entry name" value="ATP-DEPENDENT DNA HELICASE HOMOLOG RECG, CHLOROPLASTIC"/>
    <property type="match status" value="1"/>
</dbReference>
<protein>
    <recommendedName>
        <fullName evidence="12 13">Transcription-repair-coupling factor</fullName>
        <shortName evidence="13">TRCF</shortName>
        <ecNumber evidence="13">3.6.4.-</ecNumber>
    </recommendedName>
</protein>
<dbReference type="GO" id="GO:0005737">
    <property type="term" value="C:cytoplasm"/>
    <property type="evidence" value="ECO:0007669"/>
    <property type="project" value="UniProtKB-SubCell"/>
</dbReference>
<reference evidence="17" key="2">
    <citation type="journal article" date="2010" name="J. Microbiol.">
        <title>Metagenomic assessment of a sulfur-oxidizing enrichment culture derived from marine sediment.</title>
        <authorList>
            <person name="Jung M.Y."/>
            <person name="Pham V."/>
            <person name="Park S.J."/>
            <person name="Kim S.J."/>
            <person name="Chae J.C."/>
            <person name="Roh Y."/>
            <person name="Rhee S.K."/>
        </authorList>
    </citation>
    <scope>NUCLEOTIDE SEQUENCE</scope>
</reference>
<comment type="subcellular location">
    <subcellularLocation>
        <location evidence="1 13">Cytoplasm</location>
    </subcellularLocation>
</comment>
<dbReference type="GO" id="GO:0003678">
    <property type="term" value="F:DNA helicase activity"/>
    <property type="evidence" value="ECO:0007669"/>
    <property type="project" value="TreeGrafter"/>
</dbReference>
<dbReference type="GO" id="GO:0005524">
    <property type="term" value="F:ATP binding"/>
    <property type="evidence" value="ECO:0007669"/>
    <property type="project" value="UniProtKB-UniRule"/>
</dbReference>
<dbReference type="InterPro" id="IPR001650">
    <property type="entry name" value="Helicase_C-like"/>
</dbReference>
<keyword evidence="8 13" id="KW-0238">DNA-binding</keyword>
<sequence>MSPEYPSPIHPQPIQRSGGKTRWGRLYGSSFGLVISQTASAAEGIVLVVTPDTPSATRLEDELRFYNRGQDEIPVLGFPDWETLPYDTFSPFQDIISERLATLYQLPGLKRGILILPIATLMHRIAPRDYIEGSSLVLDVGDTLELEAMRRRLESNGYRCVSQVIEHGEFAVRGSLLDLYPMGSRTPFRIELFDDEVESIRTFDPDSQRTEEKVEQIRLLPAREFPLHDEAIKRFREAYRSHFEGDPQKSIVYRDVSNGLAPPGVEYYLPLFFPETATLLDYLPENTRLFTLDGVDEGAEQFYRECQERFEVARYHTEHPPLPPTRLFLTVPDLFSRLKTLPRTELQHFALHDTAHGVNYATEQPPPLTLDARASEPSATLRRFVGEFDGRILFAAESPGRRETLLQTLKGCDIHPREVESWQAFLHSDTRHGIVVAPLEHGLLLRDPPIAVVAEPQLYGERVMQRRRRRKGRKGDPEAVVRNLAELQPGAAVVHEDHGVGRYLGLQKLTVGDSEAEFLTLEYAGGDKLYVPVASLHLISRYSGASSEHIPLHKLGSGQWEKAKRKAGEKIRDVAAELLEIYARREARQGHRYPVDEAQYGAFAAAFPFEETPDQQDAIDAVLADMRAEQPMDRLICGDVGFGKTEVAMRAAFVAVMGGRQVAVLVPTTLLAEQHTQNLRDRFADWPVRIESLSRFRSSKEQQQVLKGLEEGSVDIVIGTHKLLQEGIRYKRLGMVIIDEEHRFGVRQKERFKALRAEVDVLTLTATPIPRTLNMAMGGIRELSIIASPPARRLAVKTFVHEWNPELVKEACLREVRRGGQVYFLHNEVDTIEKISRDLEELLPEASIGVAHGQMPERELERVMSDFYHQRFNLLVCTTIIETGIDIPSANTIIINRADRLGLAQLYQLRGRVGRSHHRAYAYLLIPSKRSMTKDAGKRLEAIESIEELGTGFTLATHDLEIRGAGELLGEEQSGQMHEIGFSLYTELLERAVKSLREGQEPELERPLLHGTEVDLGVPALIPDDYLPDVHSRLQLYKRIANAASVEELKELQVEMIDRFGLLPEPVKNLFTLTDLKLRATPYGITKIELGAAGGRISFNKEPDIDPMHLIRLLQQRPQDFRLDGQERLKVLKQLPTLEARLAIVEELLATSQNG</sequence>
<dbReference type="InterPro" id="IPR047112">
    <property type="entry name" value="RecG/Mfd"/>
</dbReference>
<dbReference type="Pfam" id="PF00271">
    <property type="entry name" value="Helicase_C"/>
    <property type="match status" value="1"/>
</dbReference>
<dbReference type="InterPro" id="IPR027417">
    <property type="entry name" value="P-loop_NTPase"/>
</dbReference>
<dbReference type="InterPro" id="IPR036101">
    <property type="entry name" value="CarD-like/TRCF_RID_sf"/>
</dbReference>
<dbReference type="Gene3D" id="3.90.1150.50">
    <property type="entry name" value="Transcription-repair-coupling factor, D7 domain"/>
    <property type="match status" value="1"/>
</dbReference>
<dbReference type="SMART" id="SM00982">
    <property type="entry name" value="TRCF"/>
    <property type="match status" value="1"/>
</dbReference>
<dbReference type="InterPro" id="IPR014001">
    <property type="entry name" value="Helicase_ATP-bd"/>
</dbReference>
<comment type="similarity">
    <text evidence="10 13">In the N-terminal section; belongs to the UvrB family.</text>
</comment>
<dbReference type="InterPro" id="IPR041471">
    <property type="entry name" value="UvrB_inter"/>
</dbReference>
<evidence type="ECO:0000256" key="4">
    <source>
        <dbReference type="ARBA" id="ARBA00022763"/>
    </source>
</evidence>
<dbReference type="PROSITE" id="PS51194">
    <property type="entry name" value="HELICASE_CTER"/>
    <property type="match status" value="1"/>
</dbReference>
<evidence type="ECO:0000256" key="8">
    <source>
        <dbReference type="ARBA" id="ARBA00023125"/>
    </source>
</evidence>
<evidence type="ECO:0000313" key="17">
    <source>
        <dbReference type="EMBL" id="ADB12538.1"/>
    </source>
</evidence>
<dbReference type="Gene3D" id="3.40.50.11180">
    <property type="match status" value="1"/>
</dbReference>
<feature type="domain" description="Helicase ATP-binding" evidence="15">
    <location>
        <begin position="625"/>
        <end position="786"/>
    </location>
</feature>
<evidence type="ECO:0000256" key="3">
    <source>
        <dbReference type="ARBA" id="ARBA00022741"/>
    </source>
</evidence>
<dbReference type="InterPro" id="IPR037235">
    <property type="entry name" value="TRCF-like_C_D7"/>
</dbReference>
<feature type="compositionally biased region" description="Pro residues" evidence="14">
    <location>
        <begin position="1"/>
        <end position="11"/>
    </location>
</feature>
<dbReference type="SUPFAM" id="SSF52540">
    <property type="entry name" value="P-loop containing nucleoside triphosphate hydrolases"/>
    <property type="match status" value="4"/>
</dbReference>